<dbReference type="AlphaFoldDB" id="A0A0V1MJ86"/>
<feature type="region of interest" description="Disordered" evidence="1">
    <location>
        <begin position="1"/>
        <end position="25"/>
    </location>
</feature>
<name>A0A0V1MJ86_9BILA</name>
<keyword evidence="3" id="KW-1185">Reference proteome</keyword>
<comment type="caution">
    <text evidence="2">The sequence shown here is derived from an EMBL/GenBank/DDBJ whole genome shotgun (WGS) entry which is preliminary data.</text>
</comment>
<protein>
    <submittedName>
        <fullName evidence="2">Uncharacterized protein</fullName>
    </submittedName>
</protein>
<accession>A0A0V1MJ86</accession>
<evidence type="ECO:0000256" key="1">
    <source>
        <dbReference type="SAM" id="MobiDB-lite"/>
    </source>
</evidence>
<reference evidence="2 3" key="1">
    <citation type="submission" date="2015-01" db="EMBL/GenBank/DDBJ databases">
        <title>Evolution of Trichinella species and genotypes.</title>
        <authorList>
            <person name="Korhonen P.K."/>
            <person name="Edoardo P."/>
            <person name="Giuseppe L.R."/>
            <person name="Gasser R.B."/>
        </authorList>
    </citation>
    <scope>NUCLEOTIDE SEQUENCE [LARGE SCALE GENOMIC DNA]</scope>
    <source>
        <strain evidence="2">ISS1980</strain>
    </source>
</reference>
<evidence type="ECO:0000313" key="3">
    <source>
        <dbReference type="Proteomes" id="UP000054843"/>
    </source>
</evidence>
<dbReference type="Proteomes" id="UP000054843">
    <property type="component" value="Unassembled WGS sequence"/>
</dbReference>
<proteinExistence type="predicted"/>
<organism evidence="2 3">
    <name type="scientific">Trichinella papuae</name>
    <dbReference type="NCBI Taxonomy" id="268474"/>
    <lineage>
        <taxon>Eukaryota</taxon>
        <taxon>Metazoa</taxon>
        <taxon>Ecdysozoa</taxon>
        <taxon>Nematoda</taxon>
        <taxon>Enoplea</taxon>
        <taxon>Dorylaimia</taxon>
        <taxon>Trichinellida</taxon>
        <taxon>Trichinellidae</taxon>
        <taxon>Trichinella</taxon>
    </lineage>
</organism>
<evidence type="ECO:0000313" key="2">
    <source>
        <dbReference type="EMBL" id="KRZ71931.1"/>
    </source>
</evidence>
<feature type="compositionally biased region" description="Low complexity" evidence="1">
    <location>
        <begin position="11"/>
        <end position="25"/>
    </location>
</feature>
<gene>
    <name evidence="2" type="ORF">T10_6397</name>
</gene>
<dbReference type="EMBL" id="JYDO01000087">
    <property type="protein sequence ID" value="KRZ71931.1"/>
    <property type="molecule type" value="Genomic_DNA"/>
</dbReference>
<sequence>MQYAVRRNNLSKFSNRSGSNSTSPISSTLAKAAISLSLSTHHFPGWFQTEQLWSVPPKGVRY</sequence>